<keyword evidence="3" id="KW-1185">Reference proteome</keyword>
<evidence type="ECO:0000313" key="2">
    <source>
        <dbReference type="EMBL" id="QDP19902.1"/>
    </source>
</evidence>
<dbReference type="EMBL" id="CP041659">
    <property type="protein sequence ID" value="QDP19902.1"/>
    <property type="molecule type" value="Genomic_DNA"/>
</dbReference>
<dbReference type="Proteomes" id="UP000321857">
    <property type="component" value="Chromosome"/>
</dbReference>
<dbReference type="SUPFAM" id="SSF52141">
    <property type="entry name" value="Uracil-DNA glycosylase-like"/>
    <property type="match status" value="1"/>
</dbReference>
<dbReference type="InterPro" id="IPR005122">
    <property type="entry name" value="Uracil-DNA_glycosylase-like"/>
</dbReference>
<evidence type="ECO:0000259" key="1">
    <source>
        <dbReference type="Pfam" id="PF03167"/>
    </source>
</evidence>
<accession>A0A516ISL1</accession>
<dbReference type="RefSeq" id="WP_147494351.1">
    <property type="nucleotide sequence ID" value="NZ_CP041659.1"/>
</dbReference>
<dbReference type="GO" id="GO:0033958">
    <property type="term" value="F:DNA-deoxyinosine glycosylase activity"/>
    <property type="evidence" value="ECO:0007669"/>
    <property type="project" value="UniProtKB-EC"/>
</dbReference>
<gene>
    <name evidence="2" type="ORF">FMM02_07995</name>
</gene>
<dbReference type="NCBIfam" id="TIGR04274">
    <property type="entry name" value="hypoxanDNAglyco"/>
    <property type="match status" value="1"/>
</dbReference>
<keyword evidence="2" id="KW-0378">Hydrolase</keyword>
<reference evidence="2 3" key="1">
    <citation type="submission" date="2019-07" db="EMBL/GenBank/DDBJ databases">
        <title>Sphingomonas AE3 Genome sequencing and assembly.</title>
        <authorList>
            <person name="Kim H."/>
        </authorList>
    </citation>
    <scope>NUCLEOTIDE SEQUENCE [LARGE SCALE GENOMIC DNA]</scope>
    <source>
        <strain evidence="2 3">AE3</strain>
    </source>
</reference>
<dbReference type="CDD" id="cd10032">
    <property type="entry name" value="UDG-F6_HDG"/>
    <property type="match status" value="1"/>
</dbReference>
<dbReference type="KEGG" id="sxa:FMM02_07995"/>
<dbReference type="AlphaFoldDB" id="A0A516ISL1"/>
<dbReference type="InterPro" id="IPR036895">
    <property type="entry name" value="Uracil-DNA_glycosylase-like_sf"/>
</dbReference>
<dbReference type="InterPro" id="IPR026353">
    <property type="entry name" value="Hypoxan-DNA_Glyclase"/>
</dbReference>
<evidence type="ECO:0000313" key="3">
    <source>
        <dbReference type="Proteomes" id="UP000321857"/>
    </source>
</evidence>
<organism evidence="2 3">
    <name type="scientific">Sphingomonas xanthus</name>
    <dbReference type="NCBI Taxonomy" id="2594473"/>
    <lineage>
        <taxon>Bacteria</taxon>
        <taxon>Pseudomonadati</taxon>
        <taxon>Pseudomonadota</taxon>
        <taxon>Alphaproteobacteria</taxon>
        <taxon>Sphingomonadales</taxon>
        <taxon>Sphingomonadaceae</taxon>
        <taxon>Sphingomonas</taxon>
    </lineage>
</organism>
<feature type="domain" description="Uracil-DNA glycosylase-like" evidence="1">
    <location>
        <begin position="2"/>
        <end position="147"/>
    </location>
</feature>
<dbReference type="Gene3D" id="3.40.470.10">
    <property type="entry name" value="Uracil-DNA glycosylase-like domain"/>
    <property type="match status" value="1"/>
</dbReference>
<name>A0A516ISL1_9SPHN</name>
<keyword evidence="2" id="KW-0326">Glycosidase</keyword>
<proteinExistence type="predicted"/>
<dbReference type="OrthoDB" id="9799921at2"/>
<sequence>MPPIGSDDPMLLILGSLPGDASLRAQRYYAHPQNQFWRLLGAAIGEPLAALDYDQRIARLWARRIALWDTVGEARRTGSLDGAIREPVTNALADFIAARPGLLAIGFNGQSAARFGRRTLGDVAGLELIDLPSSSPAYTLPIDSKLGRWMALRPFASAAEHATLPR</sequence>
<dbReference type="EC" id="3.2.2.15" evidence="2"/>
<protein>
    <submittedName>
        <fullName evidence="2">DNA-deoxyinosine glycosylase</fullName>
        <ecNumber evidence="2">3.2.2.15</ecNumber>
    </submittedName>
</protein>
<dbReference type="Pfam" id="PF03167">
    <property type="entry name" value="UDG"/>
    <property type="match status" value="1"/>
</dbReference>